<keyword evidence="1" id="KW-0812">Transmembrane</keyword>
<evidence type="ECO:0000256" key="1">
    <source>
        <dbReference type="SAM" id="Phobius"/>
    </source>
</evidence>
<proteinExistence type="predicted"/>
<accession>A0A427BBB8</accession>
<name>A0A427BBB8_ENSVE</name>
<organism evidence="2 3">
    <name type="scientific">Ensete ventricosum</name>
    <name type="common">Abyssinian banana</name>
    <name type="synonym">Musa ensete</name>
    <dbReference type="NCBI Taxonomy" id="4639"/>
    <lineage>
        <taxon>Eukaryota</taxon>
        <taxon>Viridiplantae</taxon>
        <taxon>Streptophyta</taxon>
        <taxon>Embryophyta</taxon>
        <taxon>Tracheophyta</taxon>
        <taxon>Spermatophyta</taxon>
        <taxon>Magnoliopsida</taxon>
        <taxon>Liliopsida</taxon>
        <taxon>Zingiberales</taxon>
        <taxon>Musaceae</taxon>
        <taxon>Ensete</taxon>
    </lineage>
</organism>
<reference evidence="2 3" key="1">
    <citation type="journal article" date="2014" name="Agronomy (Basel)">
        <title>A Draft Genome Sequence for Ensete ventricosum, the Drought-Tolerant Tree Against Hunger.</title>
        <authorList>
            <person name="Harrison J."/>
            <person name="Moore K.A."/>
            <person name="Paszkiewicz K."/>
            <person name="Jones T."/>
            <person name="Grant M."/>
            <person name="Ambacheew D."/>
            <person name="Muzemil S."/>
            <person name="Studholme D.J."/>
        </authorList>
    </citation>
    <scope>NUCLEOTIDE SEQUENCE [LARGE SCALE GENOMIC DNA]</scope>
</reference>
<keyword evidence="1" id="KW-0472">Membrane</keyword>
<sequence length="166" mass="17984">MTTGIVVPKSARVSRHPFVALRTGRRSFLPLSLPVLLLTLPTDPTSPALFRSLADRWESDGWFSFISSVECRALPLVLLHLFVLSNLLTLWSPLFGLILGDFCGRRCRCRCRSQSLRCVGLGNESSGSEGPMMTVVDGVRGGRAEVAGLRQGLNRGAIVVVVAAGY</sequence>
<protein>
    <submittedName>
        <fullName evidence="2">Uncharacterized protein</fullName>
    </submittedName>
</protein>
<evidence type="ECO:0000313" key="2">
    <source>
        <dbReference type="EMBL" id="RRT85754.1"/>
    </source>
</evidence>
<dbReference type="AlphaFoldDB" id="A0A427BBB8"/>
<dbReference type="Proteomes" id="UP000287651">
    <property type="component" value="Unassembled WGS sequence"/>
</dbReference>
<gene>
    <name evidence="2" type="ORF">B296_00006082</name>
</gene>
<dbReference type="EMBL" id="AMZH03000067">
    <property type="protein sequence ID" value="RRT85754.1"/>
    <property type="molecule type" value="Genomic_DNA"/>
</dbReference>
<keyword evidence="1" id="KW-1133">Transmembrane helix</keyword>
<comment type="caution">
    <text evidence="2">The sequence shown here is derived from an EMBL/GenBank/DDBJ whole genome shotgun (WGS) entry which is preliminary data.</text>
</comment>
<feature type="transmembrane region" description="Helical" evidence="1">
    <location>
        <begin position="76"/>
        <end position="100"/>
    </location>
</feature>
<evidence type="ECO:0000313" key="3">
    <source>
        <dbReference type="Proteomes" id="UP000287651"/>
    </source>
</evidence>